<gene>
    <name evidence="1" type="ORF">LCGC14_1874250</name>
</gene>
<name>A0A0F9G421_9ZZZZ</name>
<protein>
    <submittedName>
        <fullName evidence="1">Uncharacterized protein</fullName>
    </submittedName>
</protein>
<evidence type="ECO:0000313" key="1">
    <source>
        <dbReference type="EMBL" id="KKL93484.1"/>
    </source>
</evidence>
<proteinExistence type="predicted"/>
<reference evidence="1" key="1">
    <citation type="journal article" date="2015" name="Nature">
        <title>Complex archaea that bridge the gap between prokaryotes and eukaryotes.</title>
        <authorList>
            <person name="Spang A."/>
            <person name="Saw J.H."/>
            <person name="Jorgensen S.L."/>
            <person name="Zaremba-Niedzwiedzka K."/>
            <person name="Martijn J."/>
            <person name="Lind A.E."/>
            <person name="van Eijk R."/>
            <person name="Schleper C."/>
            <person name="Guy L."/>
            <person name="Ettema T.J."/>
        </authorList>
    </citation>
    <scope>NUCLEOTIDE SEQUENCE</scope>
</reference>
<sequence>MTITKRYVDSWDEVTDEEMEAFHAAVYALETKMLPVDCDGDPPVNIIFVDRRKYWPLHYYPVIYNHDHKEDDKQEEALLDNLGMAVEALQKFRYHHRRR</sequence>
<dbReference type="AlphaFoldDB" id="A0A0F9G421"/>
<accession>A0A0F9G421</accession>
<dbReference type="EMBL" id="LAZR01019175">
    <property type="protein sequence ID" value="KKL93484.1"/>
    <property type="molecule type" value="Genomic_DNA"/>
</dbReference>
<organism evidence="1">
    <name type="scientific">marine sediment metagenome</name>
    <dbReference type="NCBI Taxonomy" id="412755"/>
    <lineage>
        <taxon>unclassified sequences</taxon>
        <taxon>metagenomes</taxon>
        <taxon>ecological metagenomes</taxon>
    </lineage>
</organism>
<comment type="caution">
    <text evidence="1">The sequence shown here is derived from an EMBL/GenBank/DDBJ whole genome shotgun (WGS) entry which is preliminary data.</text>
</comment>